<evidence type="ECO:0000256" key="2">
    <source>
        <dbReference type="ARBA" id="ARBA00022803"/>
    </source>
</evidence>
<proteinExistence type="predicted"/>
<dbReference type="SUPFAM" id="SSF48452">
    <property type="entry name" value="TPR-like"/>
    <property type="match status" value="1"/>
</dbReference>
<sequence>MLMIQKFLTLIVFFLTWQLTAKANFSYDANCTDAYKAILDLRMNDARSLIQKEKQQNPQNGIIILLENYVDYFSLLASENKADYERLKDLRSARLSALEGNDSNSPFYLYAQAEIYLQWSFLKAKFGDYVSSGFDAKKANGLLHDNEEKYPGFVPDQISLALVNVVFGSIPASFKSVTRFLGMSGNAQAGVKKLEELKADLPKTKFAFYNSEVIFFICTIDINVLHNNNDYPRLISMLNEMGSSSLLKTYVQGLIASKTAHNDDVITYLEARPRTGDYVKVPSINYMLGCAKLCRLNNETPTPLYDFINEYRGINYIKDAYLKLGYFYLLQNDQGKYEYFVRQVKTKGYTIDSKDQQALWEANDTKPDLDLLKARFYFDGGYYGKALAQLANKDESDFKLLRDKIECCYRLGRIYDKTGKYGDAILNYQKAIRLGSSTKYYFAANAALSIGKIYEDKKDFKRAGDYYNQALNIHGHQYQTDIDNDAKAGLKRIGQ</sequence>
<evidence type="ECO:0000256" key="3">
    <source>
        <dbReference type="PROSITE-ProRule" id="PRU00339"/>
    </source>
</evidence>
<keyword evidence="5" id="KW-1185">Reference proteome</keyword>
<name>A0A0X8X3B5_9SPHI</name>
<protein>
    <submittedName>
        <fullName evidence="4">Tetratricopeptide repeat protein</fullName>
    </submittedName>
</protein>
<feature type="repeat" description="TPR" evidence="3">
    <location>
        <begin position="444"/>
        <end position="477"/>
    </location>
</feature>
<organism evidence="4 5">
    <name type="scientific">Mucilaginibacter gotjawali</name>
    <dbReference type="NCBI Taxonomy" id="1550579"/>
    <lineage>
        <taxon>Bacteria</taxon>
        <taxon>Pseudomonadati</taxon>
        <taxon>Bacteroidota</taxon>
        <taxon>Sphingobacteriia</taxon>
        <taxon>Sphingobacteriales</taxon>
        <taxon>Sphingobacteriaceae</taxon>
        <taxon>Mucilaginibacter</taxon>
    </lineage>
</organism>
<dbReference type="AlphaFoldDB" id="A0A0X8X3B5"/>
<evidence type="ECO:0000313" key="4">
    <source>
        <dbReference type="EMBL" id="BAU54960.1"/>
    </source>
</evidence>
<dbReference type="InterPro" id="IPR013105">
    <property type="entry name" value="TPR_2"/>
</dbReference>
<gene>
    <name evidence="4" type="ORF">MgSA37_03140</name>
</gene>
<dbReference type="InterPro" id="IPR011990">
    <property type="entry name" value="TPR-like_helical_dom_sf"/>
</dbReference>
<dbReference type="Pfam" id="PF07719">
    <property type="entry name" value="TPR_2"/>
    <property type="match status" value="1"/>
</dbReference>
<evidence type="ECO:0000313" key="5">
    <source>
        <dbReference type="Proteomes" id="UP000218263"/>
    </source>
</evidence>
<accession>A0A0X8X3B5</accession>
<reference evidence="4 5" key="1">
    <citation type="submission" date="2015-12" db="EMBL/GenBank/DDBJ databases">
        <title>Genome sequence of Mucilaginibacter gotjawali.</title>
        <authorList>
            <person name="Lee J.S."/>
            <person name="Lee K.C."/>
            <person name="Kim K.K."/>
            <person name="Lee B.W."/>
        </authorList>
    </citation>
    <scope>NUCLEOTIDE SEQUENCE [LARGE SCALE GENOMIC DNA]</scope>
    <source>
        <strain evidence="4 5">SA3-7</strain>
    </source>
</reference>
<evidence type="ECO:0000256" key="1">
    <source>
        <dbReference type="ARBA" id="ARBA00022737"/>
    </source>
</evidence>
<dbReference type="Proteomes" id="UP000218263">
    <property type="component" value="Chromosome"/>
</dbReference>
<dbReference type="KEGG" id="mgot:MgSA37_03140"/>
<dbReference type="SMART" id="SM00028">
    <property type="entry name" value="TPR"/>
    <property type="match status" value="2"/>
</dbReference>
<dbReference type="EMBL" id="AP017313">
    <property type="protein sequence ID" value="BAU54960.1"/>
    <property type="molecule type" value="Genomic_DNA"/>
</dbReference>
<dbReference type="PROSITE" id="PS50005">
    <property type="entry name" value="TPR"/>
    <property type="match status" value="2"/>
</dbReference>
<keyword evidence="1" id="KW-0677">Repeat</keyword>
<dbReference type="Pfam" id="PF13181">
    <property type="entry name" value="TPR_8"/>
    <property type="match status" value="1"/>
</dbReference>
<dbReference type="Gene3D" id="1.25.40.10">
    <property type="entry name" value="Tetratricopeptide repeat domain"/>
    <property type="match status" value="1"/>
</dbReference>
<keyword evidence="2 3" id="KW-0802">TPR repeat</keyword>
<feature type="repeat" description="TPR" evidence="3">
    <location>
        <begin position="405"/>
        <end position="438"/>
    </location>
</feature>
<dbReference type="InterPro" id="IPR019734">
    <property type="entry name" value="TPR_rpt"/>
</dbReference>